<evidence type="ECO:0000259" key="2">
    <source>
        <dbReference type="SMART" id="SM00858"/>
    </source>
</evidence>
<dbReference type="RefSeq" id="WP_039001216.1">
    <property type="nucleotide sequence ID" value="NZ_CP014327.1"/>
</dbReference>
<gene>
    <name evidence="3" type="ORF">RC74_14135</name>
</gene>
<dbReference type="InterPro" id="IPR013974">
    <property type="entry name" value="SAF"/>
</dbReference>
<dbReference type="Proteomes" id="UP000070371">
    <property type="component" value="Chromosome"/>
</dbReference>
<protein>
    <recommendedName>
        <fullName evidence="2">SAF domain-containing protein</fullName>
    </recommendedName>
</protein>
<evidence type="ECO:0000313" key="4">
    <source>
        <dbReference type="Proteomes" id="UP000070371"/>
    </source>
</evidence>
<dbReference type="CDD" id="cd11613">
    <property type="entry name" value="SAF_AH_GD"/>
    <property type="match status" value="1"/>
</dbReference>
<dbReference type="GO" id="GO:0016829">
    <property type="term" value="F:lyase activity"/>
    <property type="evidence" value="ECO:0007669"/>
    <property type="project" value="UniProtKB-KW"/>
</dbReference>
<dbReference type="AlphaFoldDB" id="A0A126V1P9"/>
<dbReference type="Gene3D" id="2.30.130.110">
    <property type="match status" value="1"/>
</dbReference>
<dbReference type="KEGG" id="hat:RC74_14135"/>
<evidence type="ECO:0000313" key="3">
    <source>
        <dbReference type="EMBL" id="AML52258.1"/>
    </source>
</evidence>
<dbReference type="SMART" id="SM00858">
    <property type="entry name" value="SAF"/>
    <property type="match status" value="1"/>
</dbReference>
<dbReference type="InterPro" id="IPR052172">
    <property type="entry name" value="UxaA_altronate/galactarate_dh"/>
</dbReference>
<evidence type="ECO:0000256" key="1">
    <source>
        <dbReference type="ARBA" id="ARBA00023239"/>
    </source>
</evidence>
<feature type="domain" description="SAF" evidence="2">
    <location>
        <begin position="13"/>
        <end position="84"/>
    </location>
</feature>
<name>A0A126V1P9_9RHOB</name>
<keyword evidence="1" id="KW-0456">Lyase</keyword>
<dbReference type="OrthoDB" id="9804574at2"/>
<organism evidence="3 4">
    <name type="scientific">Falsihalocynthiibacter arcticus</name>
    <dbReference type="NCBI Taxonomy" id="1579316"/>
    <lineage>
        <taxon>Bacteria</taxon>
        <taxon>Pseudomonadati</taxon>
        <taxon>Pseudomonadota</taxon>
        <taxon>Alphaproteobacteria</taxon>
        <taxon>Rhodobacterales</taxon>
        <taxon>Roseobacteraceae</taxon>
        <taxon>Falsihalocynthiibacter</taxon>
    </lineage>
</organism>
<dbReference type="Pfam" id="PF08666">
    <property type="entry name" value="SAF"/>
    <property type="match status" value="1"/>
</dbReference>
<dbReference type="EMBL" id="CP014327">
    <property type="protein sequence ID" value="AML52258.1"/>
    <property type="molecule type" value="Genomic_DNA"/>
</dbReference>
<dbReference type="PANTHER" id="PTHR30536">
    <property type="entry name" value="ALTRONATE/GALACTARATE DEHYDRATASE"/>
    <property type="match status" value="1"/>
</dbReference>
<dbReference type="STRING" id="1579316.RC74_14135"/>
<dbReference type="InterPro" id="IPR044144">
    <property type="entry name" value="SAF_UxaA/GarD"/>
</dbReference>
<proteinExistence type="predicted"/>
<accession>A0A126V1P9</accession>
<dbReference type="GO" id="GO:0019698">
    <property type="term" value="P:D-galacturonate catabolic process"/>
    <property type="evidence" value="ECO:0007669"/>
    <property type="project" value="TreeGrafter"/>
</dbReference>
<keyword evidence="4" id="KW-1185">Reference proteome</keyword>
<reference evidence="3 4" key="1">
    <citation type="submission" date="2016-02" db="EMBL/GenBank/DDBJ databases">
        <title>Complete genome sequence of Halocynthiibacter arcticus PAMC 20958t from arctic marine sediment.</title>
        <authorList>
            <person name="Lee Y.M."/>
            <person name="Baek K."/>
            <person name="Lee H.K."/>
            <person name="Shin S.C."/>
        </authorList>
    </citation>
    <scope>NUCLEOTIDE SEQUENCE [LARGE SCALE GENOMIC DNA]</scope>
    <source>
        <strain evidence="3">PAMC 20958</strain>
    </source>
</reference>
<dbReference type="PANTHER" id="PTHR30536:SF5">
    <property type="entry name" value="ALTRONATE DEHYDRATASE"/>
    <property type="match status" value="1"/>
</dbReference>
<sequence length="104" mass="11202">MPSENFIKLHEKDNVFVALRGVAKGTIVQIGANSFPTVQDVSLAHKIAARDITSGEVIYKYGMPIGTATQDIPAGNNVHVHNVKSNYTATVYRAEESGVSEDSI</sequence>